<feature type="compositionally biased region" description="Polar residues" evidence="1">
    <location>
        <begin position="285"/>
        <end position="294"/>
    </location>
</feature>
<feature type="domain" description="Clr5" evidence="2">
    <location>
        <begin position="46"/>
        <end position="96"/>
    </location>
</feature>
<reference evidence="3" key="1">
    <citation type="submission" date="2023-06" db="EMBL/GenBank/DDBJ databases">
        <title>Genome-scale phylogeny and comparative genomics of the fungal order Sordariales.</title>
        <authorList>
            <consortium name="Lawrence Berkeley National Laboratory"/>
            <person name="Hensen N."/>
            <person name="Bonometti L."/>
            <person name="Westerberg I."/>
            <person name="Brannstrom I.O."/>
            <person name="Guillou S."/>
            <person name="Cros-Aarteil S."/>
            <person name="Calhoun S."/>
            <person name="Haridas S."/>
            <person name="Kuo A."/>
            <person name="Mondo S."/>
            <person name="Pangilinan J."/>
            <person name="Riley R."/>
            <person name="LaButti K."/>
            <person name="Andreopoulos B."/>
            <person name="Lipzen A."/>
            <person name="Chen C."/>
            <person name="Yanf M."/>
            <person name="Daum C."/>
            <person name="Ng V."/>
            <person name="Clum A."/>
            <person name="Steindorff A."/>
            <person name="Ohm R."/>
            <person name="Martin F."/>
            <person name="Silar P."/>
            <person name="Natvig D."/>
            <person name="Lalanne C."/>
            <person name="Gautier V."/>
            <person name="Ament-velasquez S.L."/>
            <person name="Kruys A."/>
            <person name="Hutchinson M.I."/>
            <person name="Powell A.J."/>
            <person name="Barry K."/>
            <person name="Miller A.N."/>
            <person name="Grigoriev I.V."/>
            <person name="Debuchy R."/>
            <person name="Gladieux P."/>
            <person name="Thoren M.H."/>
            <person name="Johannesson H."/>
        </authorList>
    </citation>
    <scope>NUCLEOTIDE SEQUENCE</scope>
    <source>
        <strain evidence="3">SMH3187-1</strain>
    </source>
</reference>
<feature type="compositionally biased region" description="Low complexity" evidence="1">
    <location>
        <begin position="171"/>
        <end position="189"/>
    </location>
</feature>
<dbReference type="PANTHER" id="PTHR38788">
    <property type="entry name" value="CLR5 DOMAIN-CONTAINING PROTEIN"/>
    <property type="match status" value="1"/>
</dbReference>
<comment type="caution">
    <text evidence="3">The sequence shown here is derived from an EMBL/GenBank/DDBJ whole genome shotgun (WGS) entry which is preliminary data.</text>
</comment>
<dbReference type="InterPro" id="IPR025676">
    <property type="entry name" value="Clr5_dom"/>
</dbReference>
<evidence type="ECO:0000259" key="2">
    <source>
        <dbReference type="Pfam" id="PF14420"/>
    </source>
</evidence>
<dbReference type="EMBL" id="JAUKUD010000003">
    <property type="protein sequence ID" value="KAK0750135.1"/>
    <property type="molecule type" value="Genomic_DNA"/>
</dbReference>
<sequence length="836" mass="92582">MPLSRQWGGILPSTSSPKDERAMATPTGGVEFVNGPVQHRTKRIKPEEWEKWRPLIIDLFLEVTLAEVVTRMQLEHGFYANERQYTHHLAKWRVKKQGRGPTTATPSPAEWDDTSGLGSRDTRKRRRPSASIRSVSSADSALSRPPRKKMEPDADAQFGRDWVDNKNNSGPASTLPSSTTPTSYASTEALGTPTTAPDLVREASLDDAPIGVSPVREAELPSAAEIPSPGLGPQWPLPPIPFSVSKEQQVPPNSPKVLQAGLSLGKSHTTFPSSPPISLSFSPPTASQPKPSRSVRTIDRNRLVETFSVQDIADIKHAAECLSMFCCNREAFELFTTILKRQLSDDAYRDNTFWYLVIQCAHTASIPEHVEIIQNIIRAELARLQEPPSDPASVGNPATENLLLHMLLAFTSRRNSNVEEVDLDISKARTYLLREGLPLISKHLAPDDRSLDLAVYRNLLRLHATEACDLKAPVPFEFAPFGLSRLEYKMPLEDWILSRTPGPFELQKDGHMANPCIRSCLSWCERTLLLLRSIPITPGIVGLCKDKAGRAWAEANALFIALWEHWVTYYTPTSSSSPGANLWMTGTQEKMGISSTELLLLVCRAIHNSYYPWNTPARSEEELIRRLRKKTDELAEETDIKLARRILKQYISRNTVTMWPSWRSVVQRLEKARMMDSFENVLLVRFPRLGVTRDLISSVLIPPGAALGEDSALRMSEDPSAFPAVDKSEQLSPTLASSNQSADYSAFRKTGISVLLRLARGSLPASSQSRSGTRSGYRSDISMSLASMSISGDSVTKRRASSQVISATSAGVDGVSGQAGEEREVDSDRRSVVTWI</sequence>
<proteinExistence type="predicted"/>
<feature type="region of interest" description="Disordered" evidence="1">
    <location>
        <begin position="270"/>
        <end position="294"/>
    </location>
</feature>
<gene>
    <name evidence="3" type="ORF">B0T18DRAFT_408317</name>
</gene>
<evidence type="ECO:0000313" key="4">
    <source>
        <dbReference type="Proteomes" id="UP001172155"/>
    </source>
</evidence>
<evidence type="ECO:0000256" key="1">
    <source>
        <dbReference type="SAM" id="MobiDB-lite"/>
    </source>
</evidence>
<protein>
    <recommendedName>
        <fullName evidence="2">Clr5 domain-containing protein</fullName>
    </recommendedName>
</protein>
<dbReference type="Pfam" id="PF14420">
    <property type="entry name" value="Clr5"/>
    <property type="match status" value="1"/>
</dbReference>
<dbReference type="PANTHER" id="PTHR38788:SF3">
    <property type="entry name" value="CLR5 DOMAIN-CONTAINING PROTEIN"/>
    <property type="match status" value="1"/>
</dbReference>
<feature type="region of interest" description="Disordered" evidence="1">
    <location>
        <begin position="92"/>
        <end position="197"/>
    </location>
</feature>
<feature type="compositionally biased region" description="Low complexity" evidence="1">
    <location>
        <begin position="129"/>
        <end position="144"/>
    </location>
</feature>
<accession>A0AA40K8Y5</accession>
<dbReference type="Proteomes" id="UP001172155">
    <property type="component" value="Unassembled WGS sequence"/>
</dbReference>
<organism evidence="3 4">
    <name type="scientific">Schizothecium vesticola</name>
    <dbReference type="NCBI Taxonomy" id="314040"/>
    <lineage>
        <taxon>Eukaryota</taxon>
        <taxon>Fungi</taxon>
        <taxon>Dikarya</taxon>
        <taxon>Ascomycota</taxon>
        <taxon>Pezizomycotina</taxon>
        <taxon>Sordariomycetes</taxon>
        <taxon>Sordariomycetidae</taxon>
        <taxon>Sordariales</taxon>
        <taxon>Schizotheciaceae</taxon>
        <taxon>Schizothecium</taxon>
    </lineage>
</organism>
<evidence type="ECO:0000313" key="3">
    <source>
        <dbReference type="EMBL" id="KAK0750135.1"/>
    </source>
</evidence>
<feature type="region of interest" description="Disordered" evidence="1">
    <location>
        <begin position="802"/>
        <end position="836"/>
    </location>
</feature>
<name>A0AA40K8Y5_9PEZI</name>
<keyword evidence="4" id="KW-1185">Reference proteome</keyword>
<feature type="region of interest" description="Disordered" evidence="1">
    <location>
        <begin position="1"/>
        <end position="23"/>
    </location>
</feature>
<feature type="compositionally biased region" description="Basic and acidic residues" evidence="1">
    <location>
        <begin position="820"/>
        <end position="836"/>
    </location>
</feature>
<dbReference type="AlphaFoldDB" id="A0AA40K8Y5"/>